<protein>
    <submittedName>
        <fullName evidence="2">Unannotated protein</fullName>
    </submittedName>
</protein>
<dbReference type="SUPFAM" id="SSF54593">
    <property type="entry name" value="Glyoxalase/Bleomycin resistance protein/Dihydroxybiphenyl dioxygenase"/>
    <property type="match status" value="1"/>
</dbReference>
<dbReference type="Pfam" id="PF00903">
    <property type="entry name" value="Glyoxalase"/>
    <property type="match status" value="1"/>
</dbReference>
<evidence type="ECO:0000259" key="1">
    <source>
        <dbReference type="PROSITE" id="PS51819"/>
    </source>
</evidence>
<evidence type="ECO:0000313" key="2">
    <source>
        <dbReference type="EMBL" id="CAB4331355.1"/>
    </source>
</evidence>
<dbReference type="InterPro" id="IPR037523">
    <property type="entry name" value="VOC_core"/>
</dbReference>
<reference evidence="2" key="1">
    <citation type="submission" date="2020-05" db="EMBL/GenBank/DDBJ databases">
        <authorList>
            <person name="Chiriac C."/>
            <person name="Salcher M."/>
            <person name="Ghai R."/>
            <person name="Kavagutti S V."/>
        </authorList>
    </citation>
    <scope>NUCLEOTIDE SEQUENCE</scope>
</reference>
<accession>A0A6J5YLF9</accession>
<proteinExistence type="predicted"/>
<dbReference type="InterPro" id="IPR029068">
    <property type="entry name" value="Glyas_Bleomycin-R_OHBP_Dase"/>
</dbReference>
<dbReference type="PANTHER" id="PTHR36437">
    <property type="entry name" value="GLYOXALASE/BLEOMYCIN RESISTANCE PROTEIN/DIOXYGENASE"/>
    <property type="match status" value="1"/>
</dbReference>
<name>A0A6J5YLF9_9ZZZZ</name>
<feature type="domain" description="VOC" evidence="1">
    <location>
        <begin position="3"/>
        <end position="126"/>
    </location>
</feature>
<organism evidence="2">
    <name type="scientific">freshwater metagenome</name>
    <dbReference type="NCBI Taxonomy" id="449393"/>
    <lineage>
        <taxon>unclassified sequences</taxon>
        <taxon>metagenomes</taxon>
        <taxon>ecological metagenomes</taxon>
    </lineage>
</organism>
<dbReference type="AlphaFoldDB" id="A0A6J5YLF9"/>
<dbReference type="PANTHER" id="PTHR36437:SF2">
    <property type="entry name" value="GLYOXALASE_BLEOMYCIN RESISTANCE PROTEIN_DIOXYGENASE"/>
    <property type="match status" value="1"/>
</dbReference>
<dbReference type="InterPro" id="IPR004360">
    <property type="entry name" value="Glyas_Fos-R_dOase_dom"/>
</dbReference>
<sequence>MNTLGMIAIVVDEYDRAIKHYVEDLGFTLIEDTELSPEKRWVVIAPSSDGARILLAKAANSEQVKAIGNSTGGRVGFFLYTDNFAQTYQGYLSRSIEFTETPRNEKFGQVVVFKDMYGNKWDLIEIRK</sequence>
<dbReference type="Gene3D" id="3.10.180.10">
    <property type="entry name" value="2,3-Dihydroxybiphenyl 1,2-Dioxygenase, domain 1"/>
    <property type="match status" value="1"/>
</dbReference>
<dbReference type="PROSITE" id="PS51819">
    <property type="entry name" value="VOC"/>
    <property type="match status" value="1"/>
</dbReference>
<gene>
    <name evidence="2" type="ORF">UFOPK3775_00194</name>
</gene>
<dbReference type="EMBL" id="CAESAK010000014">
    <property type="protein sequence ID" value="CAB4331355.1"/>
    <property type="molecule type" value="Genomic_DNA"/>
</dbReference>